<keyword evidence="1" id="KW-0812">Transmembrane</keyword>
<sequence length="224" mass="23338">MDLLRVLLVLAGMDAAAGLALLPYVPRLAPDAMPGKVTATTFVLERPRCIFDPLANASDAVWLAVAFADAYTAFKNPTSRAEVPPYKGLPTARAYMTLEMAAAAYGCSAPGAAVLRVGGDTECCGRAPCNGPLPSPGPYRVKFLLMGCSGPKAETKWSDPILLRRGTGGNRAAISLPPPQNQRGKDTAVIIAAILASLGAALAMAMLGAVGYEWGTGILRLFFS</sequence>
<reference evidence="2" key="1">
    <citation type="submission" date="2025-08" db="UniProtKB">
        <authorList>
            <consortium name="Ensembl"/>
        </authorList>
    </citation>
    <scope>IDENTIFICATION</scope>
</reference>
<dbReference type="Ensembl" id="ENSPCLT00000006508.1">
    <property type="protein sequence ID" value="ENSPCLP00000004647.1"/>
    <property type="gene ID" value="ENSPCLG00000004021.1"/>
</dbReference>
<dbReference type="GO" id="GO:0016020">
    <property type="term" value="C:membrane"/>
    <property type="evidence" value="ECO:0007669"/>
    <property type="project" value="TreeGrafter"/>
</dbReference>
<proteinExistence type="predicted"/>
<dbReference type="AlphaFoldDB" id="A0A669P716"/>
<dbReference type="OMA" id="HFSSLWW"/>
<dbReference type="Proteomes" id="UP000472261">
    <property type="component" value="Unplaced"/>
</dbReference>
<protein>
    <submittedName>
        <fullName evidence="2">Uroplakin 3B</fullName>
    </submittedName>
</protein>
<evidence type="ECO:0000313" key="2">
    <source>
        <dbReference type="Ensembl" id="ENSPCLP00000004647.1"/>
    </source>
</evidence>
<keyword evidence="1" id="KW-0472">Membrane</keyword>
<dbReference type="PANTHER" id="PTHR15446:SF15">
    <property type="entry name" value="UROPLAKIN-3B"/>
    <property type="match status" value="1"/>
</dbReference>
<organism evidence="2 3">
    <name type="scientific">Phasianus colchicus</name>
    <name type="common">Common pheasant</name>
    <dbReference type="NCBI Taxonomy" id="9054"/>
    <lineage>
        <taxon>Eukaryota</taxon>
        <taxon>Metazoa</taxon>
        <taxon>Chordata</taxon>
        <taxon>Craniata</taxon>
        <taxon>Vertebrata</taxon>
        <taxon>Euteleostomi</taxon>
        <taxon>Archelosauria</taxon>
        <taxon>Archosauria</taxon>
        <taxon>Dinosauria</taxon>
        <taxon>Saurischia</taxon>
        <taxon>Theropoda</taxon>
        <taxon>Coelurosauria</taxon>
        <taxon>Aves</taxon>
        <taxon>Neognathae</taxon>
        <taxon>Galloanserae</taxon>
        <taxon>Galliformes</taxon>
        <taxon>Phasianidae</taxon>
        <taxon>Phasianinae</taxon>
        <taxon>Phasianus</taxon>
    </lineage>
</organism>
<dbReference type="InterPro" id="IPR024831">
    <property type="entry name" value="Uroplakin-3"/>
</dbReference>
<name>A0A669P716_PHACC</name>
<keyword evidence="3" id="KW-1185">Reference proteome</keyword>
<evidence type="ECO:0000313" key="3">
    <source>
        <dbReference type="Proteomes" id="UP000472261"/>
    </source>
</evidence>
<dbReference type="PANTHER" id="PTHR15446">
    <property type="entry name" value="UROPLAKIN III"/>
    <property type="match status" value="1"/>
</dbReference>
<evidence type="ECO:0000256" key="1">
    <source>
        <dbReference type="SAM" id="Phobius"/>
    </source>
</evidence>
<feature type="transmembrane region" description="Helical" evidence="1">
    <location>
        <begin position="188"/>
        <end position="212"/>
    </location>
</feature>
<reference evidence="2" key="2">
    <citation type="submission" date="2025-09" db="UniProtKB">
        <authorList>
            <consortium name="Ensembl"/>
        </authorList>
    </citation>
    <scope>IDENTIFICATION</scope>
</reference>
<feature type="transmembrane region" description="Helical" evidence="1">
    <location>
        <begin position="6"/>
        <end position="25"/>
    </location>
</feature>
<accession>A0A669P716</accession>
<keyword evidence="1" id="KW-1133">Transmembrane helix</keyword>